<reference evidence="2" key="1">
    <citation type="journal article" date="2023" name="Mol. Phylogenet. Evol.">
        <title>Genome-scale phylogeny and comparative genomics of the fungal order Sordariales.</title>
        <authorList>
            <person name="Hensen N."/>
            <person name="Bonometti L."/>
            <person name="Westerberg I."/>
            <person name="Brannstrom I.O."/>
            <person name="Guillou S."/>
            <person name="Cros-Aarteil S."/>
            <person name="Calhoun S."/>
            <person name="Haridas S."/>
            <person name="Kuo A."/>
            <person name="Mondo S."/>
            <person name="Pangilinan J."/>
            <person name="Riley R."/>
            <person name="LaButti K."/>
            <person name="Andreopoulos B."/>
            <person name="Lipzen A."/>
            <person name="Chen C."/>
            <person name="Yan M."/>
            <person name="Daum C."/>
            <person name="Ng V."/>
            <person name="Clum A."/>
            <person name="Steindorff A."/>
            <person name="Ohm R.A."/>
            <person name="Martin F."/>
            <person name="Silar P."/>
            <person name="Natvig D.O."/>
            <person name="Lalanne C."/>
            <person name="Gautier V."/>
            <person name="Ament-Velasquez S.L."/>
            <person name="Kruys A."/>
            <person name="Hutchinson M.I."/>
            <person name="Powell A.J."/>
            <person name="Barry K."/>
            <person name="Miller A.N."/>
            <person name="Grigoriev I.V."/>
            <person name="Debuchy R."/>
            <person name="Gladieux P."/>
            <person name="Hiltunen Thoren M."/>
            <person name="Johannesson H."/>
        </authorList>
    </citation>
    <scope>NUCLEOTIDE SEQUENCE</scope>
    <source>
        <strain evidence="2">CBS 538.74</strain>
    </source>
</reference>
<evidence type="ECO:0000313" key="2">
    <source>
        <dbReference type="EMBL" id="KAK4154187.1"/>
    </source>
</evidence>
<sequence length="569" mass="63750">MAATASRTHTLPVVSAGQDARAHTQTAVAVQAATKEAVEWVKSRGMMNSATWAAPLAAAPSAVGTMAILLKTASSKAAAGLPVTTREVTGERGEVLTPLPQPLLHGNLEHCSSLGRAAFTQSRSTMDYIRKVASTLIKKDGQIENILEMLEDIEDARVNLLPDMAAVKKSTKTCLERVQRLTEDFQYWYWVICCLKNNVLNSQGIVQSDANKNEKDMEKAMNDKLKHGGKEQVAQDTIKELQSLFQEATRRVEGAEREVDRLQQLPPISEPDFAEELLHAEKAIPTTERELGFMGSAWKALVGESKKDFAARQALYRDLEQRRKEYMDGQKQQREEDRKEAATRLKAARDYEVSLQRKITKAVEDLSKNKNRLVDAQANLAKTEAQFKHLGEQKLELDDVLKILEESSRQLGDLKEQVNGLVAFFKSILEEVSATVDQDVQSFLDTIERGVHKYGNSDIVSQITLNKRAKKRIRDTALQIQGSFCGIHDITDTYVAISDRYILPSINKMDALSRTTGKEWDAQSEEFVHWCRQSMGEIEEMTRTAAERLEPNMTVCISRLQQRAIESTA</sequence>
<dbReference type="AlphaFoldDB" id="A0AAN6VM98"/>
<organism evidence="2 3">
    <name type="scientific">Chaetomidium leptoderma</name>
    <dbReference type="NCBI Taxonomy" id="669021"/>
    <lineage>
        <taxon>Eukaryota</taxon>
        <taxon>Fungi</taxon>
        <taxon>Dikarya</taxon>
        <taxon>Ascomycota</taxon>
        <taxon>Pezizomycotina</taxon>
        <taxon>Sordariomycetes</taxon>
        <taxon>Sordariomycetidae</taxon>
        <taxon>Sordariales</taxon>
        <taxon>Chaetomiaceae</taxon>
        <taxon>Chaetomidium</taxon>
    </lineage>
</organism>
<keyword evidence="1" id="KW-0175">Coiled coil</keyword>
<keyword evidence="3" id="KW-1185">Reference proteome</keyword>
<protein>
    <submittedName>
        <fullName evidence="2">Uncharacterized protein</fullName>
    </submittedName>
</protein>
<evidence type="ECO:0000256" key="1">
    <source>
        <dbReference type="SAM" id="Coils"/>
    </source>
</evidence>
<feature type="coiled-coil region" evidence="1">
    <location>
        <begin position="366"/>
        <end position="417"/>
    </location>
</feature>
<reference evidence="2" key="2">
    <citation type="submission" date="2023-05" db="EMBL/GenBank/DDBJ databases">
        <authorList>
            <consortium name="Lawrence Berkeley National Laboratory"/>
            <person name="Steindorff A."/>
            <person name="Hensen N."/>
            <person name="Bonometti L."/>
            <person name="Westerberg I."/>
            <person name="Brannstrom I.O."/>
            <person name="Guillou S."/>
            <person name="Cros-Aarteil S."/>
            <person name="Calhoun S."/>
            <person name="Haridas S."/>
            <person name="Kuo A."/>
            <person name="Mondo S."/>
            <person name="Pangilinan J."/>
            <person name="Riley R."/>
            <person name="Labutti K."/>
            <person name="Andreopoulos B."/>
            <person name="Lipzen A."/>
            <person name="Chen C."/>
            <person name="Yanf M."/>
            <person name="Daum C."/>
            <person name="Ng V."/>
            <person name="Clum A."/>
            <person name="Ohm R."/>
            <person name="Martin F."/>
            <person name="Silar P."/>
            <person name="Natvig D."/>
            <person name="Lalanne C."/>
            <person name="Gautier V."/>
            <person name="Ament-Velasquez S.L."/>
            <person name="Kruys A."/>
            <person name="Hutchinson M.I."/>
            <person name="Powell A.J."/>
            <person name="Barry K."/>
            <person name="Miller A.N."/>
            <person name="Grigoriev I.V."/>
            <person name="Debuchy R."/>
            <person name="Gladieux P."/>
            <person name="Thoren M.H."/>
            <person name="Johannesson H."/>
        </authorList>
    </citation>
    <scope>NUCLEOTIDE SEQUENCE</scope>
    <source>
        <strain evidence="2">CBS 538.74</strain>
    </source>
</reference>
<evidence type="ECO:0000313" key="3">
    <source>
        <dbReference type="Proteomes" id="UP001302745"/>
    </source>
</evidence>
<dbReference type="EMBL" id="MU856918">
    <property type="protein sequence ID" value="KAK4154187.1"/>
    <property type="molecule type" value="Genomic_DNA"/>
</dbReference>
<dbReference type="PANTHER" id="PTHR33488:SF2">
    <property type="entry name" value="EARLY ENDOSOME ANTIGEN 1-LIKE"/>
    <property type="match status" value="1"/>
</dbReference>
<gene>
    <name evidence="2" type="ORF">C8A00DRAFT_33012</name>
</gene>
<comment type="caution">
    <text evidence="2">The sequence shown here is derived from an EMBL/GenBank/DDBJ whole genome shotgun (WGS) entry which is preliminary data.</text>
</comment>
<name>A0AAN6VM98_9PEZI</name>
<dbReference type="PANTHER" id="PTHR33488">
    <property type="entry name" value="ZGC:162509"/>
    <property type="match status" value="1"/>
</dbReference>
<accession>A0AAN6VM98</accession>
<dbReference type="Proteomes" id="UP001302745">
    <property type="component" value="Unassembled WGS sequence"/>
</dbReference>
<feature type="coiled-coil region" evidence="1">
    <location>
        <begin position="231"/>
        <end position="265"/>
    </location>
</feature>
<proteinExistence type="predicted"/>